<dbReference type="RefSeq" id="WP_137620560.1">
    <property type="nucleotide sequence ID" value="NZ_NXLZ01000005.1"/>
</dbReference>
<comment type="caution">
    <text evidence="1">The sequence shown here is derived from an EMBL/GenBank/DDBJ whole genome shotgun (WGS) entry which is preliminary data.</text>
</comment>
<evidence type="ECO:0000313" key="2">
    <source>
        <dbReference type="Proteomes" id="UP000308838"/>
    </source>
</evidence>
<dbReference type="GO" id="GO:0003677">
    <property type="term" value="F:DNA binding"/>
    <property type="evidence" value="ECO:0007669"/>
    <property type="project" value="InterPro"/>
</dbReference>
<organism evidence="1 2">
    <name type="scientific">Campylobacter estrildidarum</name>
    <dbReference type="NCBI Taxonomy" id="2510189"/>
    <lineage>
        <taxon>Bacteria</taxon>
        <taxon>Pseudomonadati</taxon>
        <taxon>Campylobacterota</taxon>
        <taxon>Epsilonproteobacteria</taxon>
        <taxon>Campylobacterales</taxon>
        <taxon>Campylobacteraceae</taxon>
        <taxon>Campylobacter</taxon>
    </lineage>
</organism>
<reference evidence="1 2" key="1">
    <citation type="submission" date="2018-05" db="EMBL/GenBank/DDBJ databases">
        <title>Novel Campyloabacter and Helicobacter Species and Strains.</title>
        <authorList>
            <person name="Mannion A.J."/>
            <person name="Shen Z."/>
            <person name="Fox J.G."/>
        </authorList>
    </citation>
    <scope>NUCLEOTIDE SEQUENCE [LARGE SCALE GENOMIC DNA]</scope>
    <source>
        <strain evidence="2">MIT17-664</strain>
    </source>
</reference>
<dbReference type="OrthoDB" id="5358305at2"/>
<name>A0A4U7BQD9_9BACT</name>
<keyword evidence="2" id="KW-1185">Reference proteome</keyword>
<dbReference type="Proteomes" id="UP000308838">
    <property type="component" value="Unassembled WGS sequence"/>
</dbReference>
<evidence type="ECO:0000313" key="1">
    <source>
        <dbReference type="EMBL" id="TKX31146.1"/>
    </source>
</evidence>
<accession>A0A4U7BQD9</accession>
<protein>
    <submittedName>
        <fullName evidence="1">Acyl carrier protein</fullName>
    </submittedName>
</protein>
<gene>
    <name evidence="1" type="ORF">CQA69_04205</name>
</gene>
<dbReference type="AlphaFoldDB" id="A0A4U7BQD9"/>
<dbReference type="InterPro" id="IPR010982">
    <property type="entry name" value="Lambda_DNA-bd_dom_sf"/>
</dbReference>
<sequence length="71" mass="8355">MTKEKFNQLLKQANLNKRKLAEISGIPYPTINAWGSTTPYPQYITFLLENYIKAQSYEELKNKVFEIENIK</sequence>
<dbReference type="SUPFAM" id="SSF47413">
    <property type="entry name" value="lambda repressor-like DNA-binding domains"/>
    <property type="match status" value="1"/>
</dbReference>
<dbReference type="EMBL" id="NXLZ01000005">
    <property type="protein sequence ID" value="TKX31146.1"/>
    <property type="molecule type" value="Genomic_DNA"/>
</dbReference>
<proteinExistence type="predicted"/>